<evidence type="ECO:0000256" key="2">
    <source>
        <dbReference type="ARBA" id="ARBA00022679"/>
    </source>
</evidence>
<dbReference type="GO" id="GO:0008168">
    <property type="term" value="F:methyltransferase activity"/>
    <property type="evidence" value="ECO:0007669"/>
    <property type="project" value="UniProtKB-KW"/>
</dbReference>
<organism evidence="4 5">
    <name type="scientific">Streptomyces gelaticus</name>
    <dbReference type="NCBI Taxonomy" id="285446"/>
    <lineage>
        <taxon>Bacteria</taxon>
        <taxon>Bacillati</taxon>
        <taxon>Actinomycetota</taxon>
        <taxon>Actinomycetes</taxon>
        <taxon>Kitasatosporales</taxon>
        <taxon>Streptomycetaceae</taxon>
        <taxon>Streptomyces</taxon>
    </lineage>
</organism>
<dbReference type="InterPro" id="IPR041698">
    <property type="entry name" value="Methyltransf_25"/>
</dbReference>
<keyword evidence="1 4" id="KW-0489">Methyltransferase</keyword>
<gene>
    <name evidence="4" type="ORF">GCM10015535_13100</name>
</gene>
<dbReference type="RefSeq" id="WP_189541944.1">
    <property type="nucleotide sequence ID" value="NZ_BMTF01000003.1"/>
</dbReference>
<evidence type="ECO:0000259" key="3">
    <source>
        <dbReference type="Pfam" id="PF13649"/>
    </source>
</evidence>
<feature type="domain" description="Methyltransferase" evidence="3">
    <location>
        <begin position="51"/>
        <end position="146"/>
    </location>
</feature>
<dbReference type="SUPFAM" id="SSF53335">
    <property type="entry name" value="S-adenosyl-L-methionine-dependent methyltransferases"/>
    <property type="match status" value="1"/>
</dbReference>
<dbReference type="PANTHER" id="PTHR43861:SF1">
    <property type="entry name" value="TRANS-ACONITATE 2-METHYLTRANSFERASE"/>
    <property type="match status" value="1"/>
</dbReference>
<dbReference type="EMBL" id="BMTF01000003">
    <property type="protein sequence ID" value="GGV78340.1"/>
    <property type="molecule type" value="Genomic_DNA"/>
</dbReference>
<comment type="caution">
    <text evidence="4">The sequence shown here is derived from an EMBL/GenBank/DDBJ whole genome shotgun (WGS) entry which is preliminary data.</text>
</comment>
<proteinExistence type="predicted"/>
<reference evidence="5" key="1">
    <citation type="journal article" date="2019" name="Int. J. Syst. Evol. Microbiol.">
        <title>The Global Catalogue of Microorganisms (GCM) 10K type strain sequencing project: providing services to taxonomists for standard genome sequencing and annotation.</title>
        <authorList>
            <consortium name="The Broad Institute Genomics Platform"/>
            <consortium name="The Broad Institute Genome Sequencing Center for Infectious Disease"/>
            <person name="Wu L."/>
            <person name="Ma J."/>
        </authorList>
    </citation>
    <scope>NUCLEOTIDE SEQUENCE [LARGE SCALE GENOMIC DNA]</scope>
    <source>
        <strain evidence="5">JCM 4376</strain>
    </source>
</reference>
<evidence type="ECO:0000313" key="4">
    <source>
        <dbReference type="EMBL" id="GGV78340.1"/>
    </source>
</evidence>
<dbReference type="GO" id="GO:0032259">
    <property type="term" value="P:methylation"/>
    <property type="evidence" value="ECO:0007669"/>
    <property type="project" value="UniProtKB-KW"/>
</dbReference>
<dbReference type="CDD" id="cd02440">
    <property type="entry name" value="AdoMet_MTases"/>
    <property type="match status" value="1"/>
</dbReference>
<dbReference type="Gene3D" id="3.40.50.150">
    <property type="entry name" value="Vaccinia Virus protein VP39"/>
    <property type="match status" value="1"/>
</dbReference>
<dbReference type="Pfam" id="PF13649">
    <property type="entry name" value="Methyltransf_25"/>
    <property type="match status" value="1"/>
</dbReference>
<dbReference type="PANTHER" id="PTHR43861">
    <property type="entry name" value="TRANS-ACONITATE 2-METHYLTRANSFERASE-RELATED"/>
    <property type="match status" value="1"/>
</dbReference>
<keyword evidence="2" id="KW-0808">Transferase</keyword>
<sequence>MRHIANKEQEQAWNGYEGTYWATHQARWDSVNAGFNEPLLTAAAIAEGDRVLDIGCGAGCTTRLAARRASDGRALGLDLSAPMLARARESARREALGNVAFEQADAQVHPFGAGTFDVAISRFGVMFFADPVAAFANIGRALRPGGRIAFVCPAEPGRTEWLLAMQGLRDLLPVGGLGAPGGPGMFSLADPATVRDVLSRAGYEAVGTAPAEAYGTWGRDAADAAGFLLDSGPGRYLIDQAGKDVRDRARRRLVDLLSPHEREGALRLRTAALLVTARRPG</sequence>
<dbReference type="Proteomes" id="UP000660675">
    <property type="component" value="Unassembled WGS sequence"/>
</dbReference>
<evidence type="ECO:0000313" key="5">
    <source>
        <dbReference type="Proteomes" id="UP000660675"/>
    </source>
</evidence>
<accession>A0ABQ2VTT9</accession>
<dbReference type="InterPro" id="IPR029063">
    <property type="entry name" value="SAM-dependent_MTases_sf"/>
</dbReference>
<evidence type="ECO:0000256" key="1">
    <source>
        <dbReference type="ARBA" id="ARBA00022603"/>
    </source>
</evidence>
<keyword evidence="5" id="KW-1185">Reference proteome</keyword>
<name>A0ABQ2VTT9_9ACTN</name>
<protein>
    <submittedName>
        <fullName evidence="4">Methyltransferase</fullName>
    </submittedName>
</protein>